<evidence type="ECO:0000256" key="4">
    <source>
        <dbReference type="ARBA" id="ARBA00004175"/>
    </source>
</evidence>
<dbReference type="Pfam" id="PF00091">
    <property type="entry name" value="Tubulin"/>
    <property type="match status" value="1"/>
</dbReference>
<keyword evidence="10" id="KW-0547">Nucleotide-binding</keyword>
<evidence type="ECO:0000256" key="13">
    <source>
        <dbReference type="ARBA" id="ARBA00023242"/>
    </source>
</evidence>
<protein>
    <recommendedName>
        <fullName evidence="7">Tubulin delta chain</fullName>
    </recommendedName>
    <alternativeName>
        <fullName evidence="17">Delta-tubulin</fullName>
    </alternativeName>
</protein>
<dbReference type="GO" id="GO:0005929">
    <property type="term" value="C:cilium"/>
    <property type="evidence" value="ECO:0007669"/>
    <property type="project" value="UniProtKB-SubCell"/>
</dbReference>
<dbReference type="OrthoDB" id="2588702at2759"/>
<accession>A0A8S3QWJ4</accession>
<sequence>MSAVFLHVGQCGNQIGKAFWKKTSQDKAVHEGHTFIHPDGKQRSVHVDSEPKVVQKACKGLKIRDGNIVSGKRGRGTNWALGYHGLKKSGEDHILEDTSNQVRKEIERCDMYSGCIMMHSLTGGTGSGLGSHLCEAMREEYPMNHLISCTVAPCLTGESPLQNYNALLTLSYLQRNTDCVVLTYNDDVLGKLQRKMESVSFDAMNTSIASALGGVFLPTDTMTPKSGPSIGMEPWEMIRSVCPLPANKFVQVHHIAKSKLSWAGLQKQMSQGIRRHDSKGNVFGSIGNVVIARGDSTETFYPQMTQGLEKKFRKSFNTVSWNPFPIDIWTAKTNSIGPKDTASITVASNSESIVEYLETVYERSRVKFAAKAYLHWYNKYGVTNEDFEEAFDVVEDIIQNYKRLFVRVTGLIDWAAAIAAAGTAASAVTSGASVLNGLLGGSGYSVVCTVEVENWTKYPLIYPESYINGGIIQAPPVVVRPGQREQFVAHKTGNTATGTYGTASWLISSTGKRAVVMWSCPYSFDLHSNELGVGLTDKGVTQHKDWFQQMETGTSGSGLNFRRGEYYQHTKTISIKDSQFEVTGIMGTSHKAKARIIVRPFELNDLADSLKVQVEKIPIVG</sequence>
<keyword evidence="15" id="KW-0472">Membrane</keyword>
<dbReference type="GO" id="GO:0030030">
    <property type="term" value="P:cell projection organization"/>
    <property type="evidence" value="ECO:0007669"/>
    <property type="project" value="UniProtKB-KW"/>
</dbReference>
<evidence type="ECO:0000256" key="7">
    <source>
        <dbReference type="ARBA" id="ARBA00014184"/>
    </source>
</evidence>
<evidence type="ECO:0000256" key="8">
    <source>
        <dbReference type="ARBA" id="ARBA00022537"/>
    </source>
</evidence>
<dbReference type="InterPro" id="IPR003008">
    <property type="entry name" value="Tubulin_FtsZ_GTPase"/>
</dbReference>
<keyword evidence="11" id="KW-0970">Cilium biogenesis/degradation</keyword>
<dbReference type="InterPro" id="IPR002967">
    <property type="entry name" value="Delta_tubulin"/>
</dbReference>
<evidence type="ECO:0000256" key="11">
    <source>
        <dbReference type="ARBA" id="ARBA00022794"/>
    </source>
</evidence>
<evidence type="ECO:0000256" key="14">
    <source>
        <dbReference type="ARBA" id="ARBA00023273"/>
    </source>
</evidence>
<dbReference type="CDD" id="cd02189">
    <property type="entry name" value="delta_zeta_tubulin-like"/>
    <property type="match status" value="1"/>
</dbReference>
<evidence type="ECO:0000256" key="17">
    <source>
        <dbReference type="ARBA" id="ARBA00030594"/>
    </source>
</evidence>
<dbReference type="GO" id="GO:0042151">
    <property type="term" value="C:nematocyst"/>
    <property type="evidence" value="ECO:0007669"/>
    <property type="project" value="UniProtKB-SubCell"/>
</dbReference>
<evidence type="ECO:0000256" key="18">
    <source>
        <dbReference type="ARBA" id="ARBA00046149"/>
    </source>
</evidence>
<dbReference type="GO" id="GO:0005525">
    <property type="term" value="F:GTP binding"/>
    <property type="evidence" value="ECO:0007669"/>
    <property type="project" value="UniProtKB-KW"/>
</dbReference>
<dbReference type="GO" id="GO:0044218">
    <property type="term" value="C:other organism cell membrane"/>
    <property type="evidence" value="ECO:0007669"/>
    <property type="project" value="UniProtKB-KW"/>
</dbReference>
<dbReference type="Gene3D" id="1.10.287.600">
    <property type="entry name" value="Helix hairpin bin"/>
    <property type="match status" value="1"/>
</dbReference>
<keyword evidence="15" id="KW-1053">Target membrane</keyword>
<evidence type="ECO:0000313" key="21">
    <source>
        <dbReference type="Proteomes" id="UP000683360"/>
    </source>
</evidence>
<dbReference type="PANTHER" id="PTHR11588">
    <property type="entry name" value="TUBULIN"/>
    <property type="match status" value="1"/>
</dbReference>
<comment type="function">
    <text evidence="18">Acts as a positive regulator of hedgehog signaling and regulates ciliary function.</text>
</comment>
<evidence type="ECO:0000256" key="5">
    <source>
        <dbReference type="ARBA" id="ARBA00004532"/>
    </source>
</evidence>
<dbReference type="GO" id="GO:0005874">
    <property type="term" value="C:microtubule"/>
    <property type="evidence" value="ECO:0007669"/>
    <property type="project" value="UniProtKB-KW"/>
</dbReference>
<evidence type="ECO:0000256" key="12">
    <source>
        <dbReference type="ARBA" id="ARBA00023134"/>
    </source>
</evidence>
<comment type="similarity">
    <text evidence="6">Belongs to the tubulin family.</text>
</comment>
<dbReference type="Gene3D" id="2.60.270.20">
    <property type="entry name" value="Cytolysin/lectin"/>
    <property type="match status" value="1"/>
</dbReference>
<dbReference type="AlphaFoldDB" id="A0A8S3QWJ4"/>
<dbReference type="GO" id="GO:0005814">
    <property type="term" value="C:centriole"/>
    <property type="evidence" value="ECO:0007669"/>
    <property type="project" value="UniProtKB-SubCell"/>
</dbReference>
<dbReference type="GO" id="GO:0005200">
    <property type="term" value="F:structural constituent of cytoskeleton"/>
    <property type="evidence" value="ECO:0007669"/>
    <property type="project" value="InterPro"/>
</dbReference>
<dbReference type="InterPro" id="IPR036525">
    <property type="entry name" value="Tubulin/FtsZ_GTPase_sf"/>
</dbReference>
<evidence type="ECO:0000256" key="6">
    <source>
        <dbReference type="ARBA" id="ARBA00009636"/>
    </source>
</evidence>
<dbReference type="Gene3D" id="3.40.50.1440">
    <property type="entry name" value="Tubulin/FtsZ, GTPase domain"/>
    <property type="match status" value="1"/>
</dbReference>
<name>A0A8S3QWJ4_MYTED</name>
<keyword evidence="12" id="KW-0342">GTP-binding</keyword>
<dbReference type="InterPro" id="IPR023123">
    <property type="entry name" value="Tubulin_C"/>
</dbReference>
<evidence type="ECO:0000256" key="15">
    <source>
        <dbReference type="ARBA" id="ARBA00023298"/>
    </source>
</evidence>
<evidence type="ECO:0000313" key="20">
    <source>
        <dbReference type="EMBL" id="CAG2200181.1"/>
    </source>
</evidence>
<keyword evidence="16" id="KW-0166">Nematocyst</keyword>
<dbReference type="EMBL" id="CAJPWZ010000734">
    <property type="protein sequence ID" value="CAG2200181.1"/>
    <property type="molecule type" value="Genomic_DNA"/>
</dbReference>
<keyword evidence="21" id="KW-1185">Reference proteome</keyword>
<keyword evidence="8" id="KW-1052">Target cell membrane</keyword>
<gene>
    <name evidence="20" type="ORF">MEDL_14819</name>
</gene>
<dbReference type="InterPro" id="IPR008280">
    <property type="entry name" value="Tub_FtsZ_C"/>
</dbReference>
<evidence type="ECO:0000256" key="9">
    <source>
        <dbReference type="ARBA" id="ARBA00022701"/>
    </source>
</evidence>
<evidence type="ECO:0000256" key="2">
    <source>
        <dbReference type="ARBA" id="ARBA00004123"/>
    </source>
</evidence>
<evidence type="ECO:0000256" key="10">
    <source>
        <dbReference type="ARBA" id="ARBA00022741"/>
    </source>
</evidence>
<dbReference type="PRINTS" id="PR01224">
    <property type="entry name" value="DELTATUBULIN"/>
</dbReference>
<organism evidence="20 21">
    <name type="scientific">Mytilus edulis</name>
    <name type="common">Blue mussel</name>
    <dbReference type="NCBI Taxonomy" id="6550"/>
    <lineage>
        <taxon>Eukaryota</taxon>
        <taxon>Metazoa</taxon>
        <taxon>Spiralia</taxon>
        <taxon>Lophotrochozoa</taxon>
        <taxon>Mollusca</taxon>
        <taxon>Bivalvia</taxon>
        <taxon>Autobranchia</taxon>
        <taxon>Pteriomorphia</taxon>
        <taxon>Mytilida</taxon>
        <taxon>Mytiloidea</taxon>
        <taxon>Mytilidae</taxon>
        <taxon>Mytilinae</taxon>
        <taxon>Mytilus</taxon>
    </lineage>
</organism>
<comment type="caution">
    <text evidence="20">The sequence shown here is derived from an EMBL/GenBank/DDBJ whole genome shotgun (WGS) entry which is preliminary data.</text>
</comment>
<dbReference type="InterPro" id="IPR000217">
    <property type="entry name" value="Tubulin"/>
</dbReference>
<proteinExistence type="inferred from homology"/>
<evidence type="ECO:0000256" key="16">
    <source>
        <dbReference type="ARBA" id="ARBA00023331"/>
    </source>
</evidence>
<dbReference type="InterPro" id="IPR015926">
    <property type="entry name" value="Cytolysin/lectin"/>
</dbReference>
<comment type="subcellular location">
    <subcellularLocation>
        <location evidence="3">Cell projection</location>
        <location evidence="3">Cilium</location>
    </subcellularLocation>
    <subcellularLocation>
        <location evidence="1">Cytoplasm</location>
        <location evidence="1">Cytoskeleton</location>
        <location evidence="1">Microtubule organizing center</location>
        <location evidence="1">Centrosome</location>
        <location evidence="1">Centriole</location>
    </subcellularLocation>
    <subcellularLocation>
        <location evidence="5">Nematocyst</location>
    </subcellularLocation>
    <subcellularLocation>
        <location evidence="2">Nucleus</location>
    </subcellularLocation>
    <subcellularLocation>
        <location evidence="4">Target cell membrane</location>
    </subcellularLocation>
</comment>
<dbReference type="GO" id="GO:0005634">
    <property type="term" value="C:nucleus"/>
    <property type="evidence" value="ECO:0007669"/>
    <property type="project" value="UniProtKB-SubCell"/>
</dbReference>
<dbReference type="SMART" id="SM00864">
    <property type="entry name" value="Tubulin"/>
    <property type="match status" value="1"/>
</dbReference>
<keyword evidence="14" id="KW-0966">Cell projection</keyword>
<dbReference type="PRINTS" id="PR01161">
    <property type="entry name" value="TUBULIN"/>
</dbReference>
<evidence type="ECO:0000256" key="3">
    <source>
        <dbReference type="ARBA" id="ARBA00004138"/>
    </source>
</evidence>
<dbReference type="SUPFAM" id="SSF52490">
    <property type="entry name" value="Tubulin nucleotide-binding domain-like"/>
    <property type="match status" value="1"/>
</dbReference>
<reference evidence="20" key="1">
    <citation type="submission" date="2021-03" db="EMBL/GenBank/DDBJ databases">
        <authorList>
            <person name="Bekaert M."/>
        </authorList>
    </citation>
    <scope>NUCLEOTIDE SEQUENCE</scope>
</reference>
<dbReference type="GO" id="GO:0007017">
    <property type="term" value="P:microtubule-based process"/>
    <property type="evidence" value="ECO:0007669"/>
    <property type="project" value="InterPro"/>
</dbReference>
<keyword evidence="9" id="KW-0493">Microtubule</keyword>
<dbReference type="SUPFAM" id="SSF63724">
    <property type="entry name" value="Cytolysin/lectin"/>
    <property type="match status" value="1"/>
</dbReference>
<dbReference type="Proteomes" id="UP000683360">
    <property type="component" value="Unassembled WGS sequence"/>
</dbReference>
<evidence type="ECO:0000259" key="19">
    <source>
        <dbReference type="SMART" id="SM00864"/>
    </source>
</evidence>
<dbReference type="SUPFAM" id="SSF55307">
    <property type="entry name" value="Tubulin C-terminal domain-like"/>
    <property type="match status" value="1"/>
</dbReference>
<keyword evidence="13" id="KW-0539">Nucleus</keyword>
<evidence type="ECO:0000256" key="1">
    <source>
        <dbReference type="ARBA" id="ARBA00004114"/>
    </source>
</evidence>
<feature type="domain" description="Tubulin/FtsZ GTPase" evidence="19">
    <location>
        <begin position="25"/>
        <end position="227"/>
    </location>
</feature>